<feature type="compositionally biased region" description="Low complexity" evidence="5">
    <location>
        <begin position="53"/>
        <end position="63"/>
    </location>
</feature>
<protein>
    <recommendedName>
        <fullName evidence="6">YqgF/RNase H-like domain-containing protein</fullName>
    </recommendedName>
</protein>
<dbReference type="InterPro" id="IPR006641">
    <property type="entry name" value="YqgF/RNaseH-like_dom"/>
</dbReference>
<dbReference type="OrthoDB" id="10261669at2759"/>
<evidence type="ECO:0000256" key="3">
    <source>
        <dbReference type="ARBA" id="ARBA00022722"/>
    </source>
</evidence>
<accession>A0A9P0ZM38</accession>
<gene>
    <name evidence="7" type="ORF">CEURO_LOCUS17608</name>
</gene>
<keyword evidence="8" id="KW-1185">Reference proteome</keyword>
<feature type="region of interest" description="Disordered" evidence="5">
    <location>
        <begin position="1"/>
        <end position="63"/>
    </location>
</feature>
<keyword evidence="1" id="KW-0963">Cytoplasm</keyword>
<dbReference type="CDD" id="cd16964">
    <property type="entry name" value="YqgF"/>
    <property type="match status" value="1"/>
</dbReference>
<dbReference type="Gene3D" id="3.30.420.140">
    <property type="entry name" value="YqgF/RNase H-like domain"/>
    <property type="match status" value="1"/>
</dbReference>
<organism evidence="7 8">
    <name type="scientific">Cuscuta europaea</name>
    <name type="common">European dodder</name>
    <dbReference type="NCBI Taxonomy" id="41803"/>
    <lineage>
        <taxon>Eukaryota</taxon>
        <taxon>Viridiplantae</taxon>
        <taxon>Streptophyta</taxon>
        <taxon>Embryophyta</taxon>
        <taxon>Tracheophyta</taxon>
        <taxon>Spermatophyta</taxon>
        <taxon>Magnoliopsida</taxon>
        <taxon>eudicotyledons</taxon>
        <taxon>Gunneridae</taxon>
        <taxon>Pentapetalae</taxon>
        <taxon>asterids</taxon>
        <taxon>lamiids</taxon>
        <taxon>Solanales</taxon>
        <taxon>Convolvulaceae</taxon>
        <taxon>Cuscuteae</taxon>
        <taxon>Cuscuta</taxon>
        <taxon>Cuscuta subgen. Cuscuta</taxon>
    </lineage>
</organism>
<dbReference type="FunFam" id="3.30.420.140:FF:000008">
    <property type="entry name" value="Putative pre-16S rRNA nuclease"/>
    <property type="match status" value="1"/>
</dbReference>
<proteinExistence type="inferred from homology"/>
<dbReference type="InterPro" id="IPR012337">
    <property type="entry name" value="RNaseH-like_sf"/>
</dbReference>
<dbReference type="AlphaFoldDB" id="A0A9P0ZM38"/>
<dbReference type="Pfam" id="PF03652">
    <property type="entry name" value="RuvX"/>
    <property type="match status" value="1"/>
</dbReference>
<dbReference type="InterPro" id="IPR005227">
    <property type="entry name" value="YqgF"/>
</dbReference>
<sequence>MLHPHPHGSVAHAQLQCRTPPTTVSTQQIPRFAFPPSDSPVAGRPSSSRTAPQLRSSSTLRSQQAFKSSCQMNYMKPLNMFQEVMKSRGRLLGLDVGYKYVGLAVSDLENKIASPLSVLLRKKSNIDLMATDFQSLISKLSLEGFVFGYPFDRQKNSPTAVQVKLLIDDLSHTGKLDGVKYTFWDESFTSKSVEMLLKPLNLHPVQSKTILDKFAAVEILQGYLDFVNRSDRLQLQSGNANSSIRIDGGE</sequence>
<keyword evidence="2" id="KW-0690">Ribosome biogenesis</keyword>
<dbReference type="SMART" id="SM00732">
    <property type="entry name" value="YqgFc"/>
    <property type="match status" value="1"/>
</dbReference>
<feature type="compositionally biased region" description="Polar residues" evidence="5">
    <location>
        <begin position="16"/>
        <end position="29"/>
    </location>
</feature>
<dbReference type="Proteomes" id="UP001152484">
    <property type="component" value="Unassembled WGS sequence"/>
</dbReference>
<dbReference type="PANTHER" id="PTHR33317">
    <property type="entry name" value="POLYNUCLEOTIDYL TRANSFERASE, RIBONUCLEASE H-LIKE SUPERFAMILY PROTEIN"/>
    <property type="match status" value="1"/>
</dbReference>
<keyword evidence="4" id="KW-0378">Hydrolase</keyword>
<keyword evidence="3" id="KW-0540">Nuclease</keyword>
<dbReference type="InterPro" id="IPR037027">
    <property type="entry name" value="YqgF/RNaseH-like_dom_sf"/>
</dbReference>
<dbReference type="EMBL" id="CAMAPE010000050">
    <property type="protein sequence ID" value="CAH9107078.1"/>
    <property type="molecule type" value="Genomic_DNA"/>
</dbReference>
<dbReference type="SUPFAM" id="SSF53098">
    <property type="entry name" value="Ribonuclease H-like"/>
    <property type="match status" value="1"/>
</dbReference>
<name>A0A9P0ZM38_CUSEU</name>
<dbReference type="GO" id="GO:0016787">
    <property type="term" value="F:hydrolase activity"/>
    <property type="evidence" value="ECO:0007669"/>
    <property type="project" value="UniProtKB-KW"/>
</dbReference>
<dbReference type="GO" id="GO:0000967">
    <property type="term" value="P:rRNA 5'-end processing"/>
    <property type="evidence" value="ECO:0007669"/>
    <property type="project" value="TreeGrafter"/>
</dbReference>
<dbReference type="GO" id="GO:0004518">
    <property type="term" value="F:nuclease activity"/>
    <property type="evidence" value="ECO:0007669"/>
    <property type="project" value="UniProtKB-KW"/>
</dbReference>
<comment type="caution">
    <text evidence="7">The sequence shown here is derived from an EMBL/GenBank/DDBJ whole genome shotgun (WGS) entry which is preliminary data.</text>
</comment>
<evidence type="ECO:0000259" key="6">
    <source>
        <dbReference type="SMART" id="SM00732"/>
    </source>
</evidence>
<evidence type="ECO:0000313" key="8">
    <source>
        <dbReference type="Proteomes" id="UP001152484"/>
    </source>
</evidence>
<evidence type="ECO:0000256" key="4">
    <source>
        <dbReference type="ARBA" id="ARBA00022801"/>
    </source>
</evidence>
<dbReference type="HAMAP" id="MF_00651">
    <property type="entry name" value="Nuclease_YqgF"/>
    <property type="match status" value="1"/>
</dbReference>
<evidence type="ECO:0000256" key="2">
    <source>
        <dbReference type="ARBA" id="ARBA00022517"/>
    </source>
</evidence>
<dbReference type="PANTHER" id="PTHR33317:SF1">
    <property type="entry name" value="POLYNUCLEOTIDYL TRANSFERASE, RIBONUCLEASE H-LIKE SUPERFAMILY PROTEIN"/>
    <property type="match status" value="1"/>
</dbReference>
<evidence type="ECO:0000256" key="5">
    <source>
        <dbReference type="SAM" id="MobiDB-lite"/>
    </source>
</evidence>
<feature type="domain" description="YqgF/RNase H-like" evidence="6">
    <location>
        <begin position="89"/>
        <end position="193"/>
    </location>
</feature>
<evidence type="ECO:0000313" key="7">
    <source>
        <dbReference type="EMBL" id="CAH9107078.1"/>
    </source>
</evidence>
<reference evidence="7" key="1">
    <citation type="submission" date="2022-07" db="EMBL/GenBank/DDBJ databases">
        <authorList>
            <person name="Macas J."/>
            <person name="Novak P."/>
            <person name="Neumann P."/>
        </authorList>
    </citation>
    <scope>NUCLEOTIDE SEQUENCE</scope>
</reference>
<evidence type="ECO:0000256" key="1">
    <source>
        <dbReference type="ARBA" id="ARBA00022490"/>
    </source>
</evidence>